<dbReference type="PANTHER" id="PTHR23508:SF10">
    <property type="entry name" value="CARBOXYLIC ACID TRANSPORTER PROTEIN HOMOLOG"/>
    <property type="match status" value="1"/>
</dbReference>
<evidence type="ECO:0000256" key="2">
    <source>
        <dbReference type="ARBA" id="ARBA00022692"/>
    </source>
</evidence>
<evidence type="ECO:0000313" key="8">
    <source>
        <dbReference type="Proteomes" id="UP000091956"/>
    </source>
</evidence>
<dbReference type="InterPro" id="IPR036259">
    <property type="entry name" value="MFS_trans_sf"/>
</dbReference>
<feature type="transmembrane region" description="Helical" evidence="5">
    <location>
        <begin position="87"/>
        <end position="109"/>
    </location>
</feature>
<dbReference type="InterPro" id="IPR005828">
    <property type="entry name" value="MFS_sugar_transport-like"/>
</dbReference>
<keyword evidence="8" id="KW-1185">Reference proteome</keyword>
<keyword evidence="3 5" id="KW-1133">Transmembrane helix</keyword>
<dbReference type="GO" id="GO:0015355">
    <property type="term" value="F:secondary active monocarboxylate transmembrane transporter activity"/>
    <property type="evidence" value="ECO:0007669"/>
    <property type="project" value="TreeGrafter"/>
</dbReference>
<reference evidence="7 8" key="1">
    <citation type="submission" date="2016-03" db="EMBL/GenBank/DDBJ databases">
        <title>Comparative genomics of Pseudogymnoascus destructans, the fungus causing white-nose syndrome of bats.</title>
        <authorList>
            <person name="Palmer J.M."/>
            <person name="Drees K.P."/>
            <person name="Foster J.T."/>
            <person name="Lindner D.L."/>
        </authorList>
    </citation>
    <scope>NUCLEOTIDE SEQUENCE [LARGE SCALE GENOMIC DNA]</scope>
    <source>
        <strain evidence="7 8">UAMH 10579</strain>
    </source>
</reference>
<accession>A0A1B8GH64</accession>
<dbReference type="RefSeq" id="XP_018128914.1">
    <property type="nucleotide sequence ID" value="XM_018277048.2"/>
</dbReference>
<feature type="transmembrane region" description="Helical" evidence="5">
    <location>
        <begin position="173"/>
        <end position="198"/>
    </location>
</feature>
<organism evidence="7 8">
    <name type="scientific">Pseudogymnoascus verrucosus</name>
    <dbReference type="NCBI Taxonomy" id="342668"/>
    <lineage>
        <taxon>Eukaryota</taxon>
        <taxon>Fungi</taxon>
        <taxon>Dikarya</taxon>
        <taxon>Ascomycota</taxon>
        <taxon>Pezizomycotina</taxon>
        <taxon>Leotiomycetes</taxon>
        <taxon>Thelebolales</taxon>
        <taxon>Thelebolaceae</taxon>
        <taxon>Pseudogymnoascus</taxon>
    </lineage>
</organism>
<feature type="transmembrane region" description="Helical" evidence="5">
    <location>
        <begin position="116"/>
        <end position="134"/>
    </location>
</feature>
<dbReference type="Pfam" id="PF00083">
    <property type="entry name" value="Sugar_tr"/>
    <property type="match status" value="1"/>
</dbReference>
<feature type="transmembrane region" description="Helical" evidence="5">
    <location>
        <begin position="274"/>
        <end position="293"/>
    </location>
</feature>
<feature type="transmembrane region" description="Helical" evidence="5">
    <location>
        <begin position="342"/>
        <end position="360"/>
    </location>
</feature>
<evidence type="ECO:0000256" key="4">
    <source>
        <dbReference type="ARBA" id="ARBA00023136"/>
    </source>
</evidence>
<dbReference type="Gene3D" id="1.20.1250.20">
    <property type="entry name" value="MFS general substrate transporter like domains"/>
    <property type="match status" value="2"/>
</dbReference>
<name>A0A1B8GH64_9PEZI</name>
<dbReference type="CDD" id="cd17316">
    <property type="entry name" value="MFS_SV2_like"/>
    <property type="match status" value="1"/>
</dbReference>
<feature type="transmembrane region" description="Helical" evidence="5">
    <location>
        <begin position="398"/>
        <end position="420"/>
    </location>
</feature>
<feature type="transmembrane region" description="Helical" evidence="5">
    <location>
        <begin position="140"/>
        <end position="161"/>
    </location>
</feature>
<evidence type="ECO:0000256" key="3">
    <source>
        <dbReference type="ARBA" id="ARBA00022989"/>
    </source>
</evidence>
<dbReference type="InterPro" id="IPR020846">
    <property type="entry name" value="MFS_dom"/>
</dbReference>
<proteinExistence type="predicted"/>
<sequence>MRNYMAAGWFYSPSQIKRYIISRPMSLRPPVTKLRNPISVLRELNSHQWIMFLVGFISWVWDAFDFFTVSLTITDIANDFGVSKADVSWGITVTLMLRSVGALICGGLSDRYGRKWPMMISLGLFVVLELGSGFCQNVQQFIAIRAIYGIVMGGLVGPAAATALEDLPYDARGVLSGLFLSAYAIGYLLAAVFCLALVPTTPNGWRSLFWFGAGPPILIMAFRYWAPETNAFQIIKAERDSKHRHNTDLSGSASKYFDLHTYTREAKVALTQNWVLITYMVILMSGLNATTHGSQDFYPTFLTSQLGMTTQEVTVITVVGQIGAAIGATCIGYISTFAGRRLTMMTAAVFGGAILPAYILPKTKSLAAGAFFEQFFVLGIWGPVAIHLMELSPPALRSLLVGLTYQLGNLASSASATIQATIGEKFPLPPSATESNRFDYGKVIGIFMGAVWAYDVIMLFIGPEMSQEERDDEAEAGLQLERLRKAGMSLSEVGAASGAWKVERELELQRVKSVAAAKEMEGVKETDVAGESV</sequence>
<feature type="transmembrane region" description="Helical" evidence="5">
    <location>
        <begin position="49"/>
        <end position="67"/>
    </location>
</feature>
<reference evidence="8" key="2">
    <citation type="journal article" date="2018" name="Nat. Commun.">
        <title>Extreme sensitivity to ultraviolet light in the fungal pathogen causing white-nose syndrome of bats.</title>
        <authorList>
            <person name="Palmer J.M."/>
            <person name="Drees K.P."/>
            <person name="Foster J.T."/>
            <person name="Lindner D.L."/>
        </authorList>
    </citation>
    <scope>NUCLEOTIDE SEQUENCE [LARGE SCALE GENOMIC DNA]</scope>
    <source>
        <strain evidence="8">UAMH 10579</strain>
    </source>
</reference>
<dbReference type="GO" id="GO:0035879">
    <property type="term" value="P:plasma membrane lactate transport"/>
    <property type="evidence" value="ECO:0007669"/>
    <property type="project" value="TreeGrafter"/>
</dbReference>
<evidence type="ECO:0000256" key="5">
    <source>
        <dbReference type="SAM" id="Phobius"/>
    </source>
</evidence>
<dbReference type="EMBL" id="KV460237">
    <property type="protein sequence ID" value="OBT95181.1"/>
    <property type="molecule type" value="Genomic_DNA"/>
</dbReference>
<feature type="transmembrane region" description="Helical" evidence="5">
    <location>
        <begin position="204"/>
        <end position="226"/>
    </location>
</feature>
<comment type="subcellular location">
    <subcellularLocation>
        <location evidence="1">Membrane</location>
        <topology evidence="1">Multi-pass membrane protein</topology>
    </subcellularLocation>
</comment>
<dbReference type="SUPFAM" id="SSF103473">
    <property type="entry name" value="MFS general substrate transporter"/>
    <property type="match status" value="1"/>
</dbReference>
<keyword evidence="4 5" id="KW-0472">Membrane</keyword>
<dbReference type="PANTHER" id="PTHR23508">
    <property type="entry name" value="CARBOXYLIC ACID TRANSPORTER PROTEIN HOMOLOG"/>
    <property type="match status" value="1"/>
</dbReference>
<dbReference type="Proteomes" id="UP000091956">
    <property type="component" value="Unassembled WGS sequence"/>
</dbReference>
<dbReference type="PROSITE" id="PS50850">
    <property type="entry name" value="MFS"/>
    <property type="match status" value="1"/>
</dbReference>
<evidence type="ECO:0000313" key="7">
    <source>
        <dbReference type="EMBL" id="OBT95181.1"/>
    </source>
</evidence>
<feature type="transmembrane region" description="Helical" evidence="5">
    <location>
        <begin position="366"/>
        <end position="386"/>
    </location>
</feature>
<dbReference type="GO" id="GO:0005886">
    <property type="term" value="C:plasma membrane"/>
    <property type="evidence" value="ECO:0007669"/>
    <property type="project" value="TreeGrafter"/>
</dbReference>
<feature type="transmembrane region" description="Helical" evidence="5">
    <location>
        <begin position="440"/>
        <end position="461"/>
    </location>
</feature>
<protein>
    <recommendedName>
        <fullName evidence="6">Major facilitator superfamily (MFS) profile domain-containing protein</fullName>
    </recommendedName>
</protein>
<evidence type="ECO:0000256" key="1">
    <source>
        <dbReference type="ARBA" id="ARBA00004141"/>
    </source>
</evidence>
<dbReference type="OrthoDB" id="5296287at2759"/>
<dbReference type="AlphaFoldDB" id="A0A1B8GH64"/>
<gene>
    <name evidence="7" type="ORF">VE01_07615</name>
</gene>
<feature type="transmembrane region" description="Helical" evidence="5">
    <location>
        <begin position="313"/>
        <end position="335"/>
    </location>
</feature>
<feature type="domain" description="Major facilitator superfamily (MFS) profile" evidence="6">
    <location>
        <begin position="51"/>
        <end position="466"/>
    </location>
</feature>
<dbReference type="GeneID" id="28841001"/>
<evidence type="ECO:0000259" key="6">
    <source>
        <dbReference type="PROSITE" id="PS50850"/>
    </source>
</evidence>
<keyword evidence="2 5" id="KW-0812">Transmembrane</keyword>